<name>A0AA97PG58_PYRO3</name>
<sequence length="647" mass="70430">MATISKKSDIITTTTPFRGMLFMLAGFGGGFGHGAIITASCKLPPSQGQAEARNVQRAESIVTPKNLAEILENLQLSKKNLYQTLRLYNTPGGLGKYPTLTNIPIAYIEGRHRIEALRSSATKFIGVVLLSVRGEWIEFPTKLGLPEPDQAQIQSRLTQYSHESRYSDGDVYRMIRQCEVEHNRDKWLSPKSLRGTTLFRCLTQKDCWKAPKRSYMEIGKGNFVVLSSPIIEESYLHYKQLFLAALRHFTELSTENALQDIREEKIPARELEETKTYLNKLALCFGFDNPKIRKIRDNPSGEKRGAEFNLRKATSVEWRSGIPFTRTYLELESTGFLHRIKDWPQGMAATPLLVFSDIINGFFRTTPFERDLSLPGMAFEGPTGGAIRDHIYFNRQSGTRRVAPNRLPISVILPGQPFVRNSQVAENTADRQIIQRQGSQAITQNAAALEPIASPAPSLASVSDGEAGIKINTLTLPGPAGLIMAGTESYGAADPCTELFQAGNLPPARISLDPNLNASPAPSLASVSDGEAGIKINTLTLPGPAGLIMAGTESYGAADPCTELVQAGNLPPAQVSSDPKPAESPFSINRITFNALPRGPPLSATSVVIAKPAQANSVTLGPTTAYFKPLENPGSSLTPPSDRTTIA</sequence>
<proteinExistence type="predicted"/>
<dbReference type="InterPro" id="IPR022198">
    <property type="entry name" value="DUF3723"/>
</dbReference>
<feature type="region of interest" description="Disordered" evidence="1">
    <location>
        <begin position="628"/>
        <end position="647"/>
    </location>
</feature>
<dbReference type="Pfam" id="PF12520">
    <property type="entry name" value="DUF3723"/>
    <property type="match status" value="1"/>
</dbReference>
<accession>A0AA97PG58</accession>
<dbReference type="EMBL" id="JH793686">
    <property type="protein sequence ID" value="ELQ33376.1"/>
    <property type="molecule type" value="Genomic_DNA"/>
</dbReference>
<keyword evidence="2" id="KW-0812">Transmembrane</keyword>
<feature type="transmembrane region" description="Helical" evidence="2">
    <location>
        <begin position="21"/>
        <end position="39"/>
    </location>
</feature>
<feature type="non-terminal residue" evidence="3">
    <location>
        <position position="647"/>
    </location>
</feature>
<reference evidence="3" key="1">
    <citation type="journal article" date="2012" name="PLoS Genet.">
        <title>Comparative analysis of the genomes of two field isolates of the rice blast fungus Magnaporthe oryzae.</title>
        <authorList>
            <person name="Xue M."/>
            <person name="Yang J."/>
            <person name="Li Z."/>
            <person name="Hu S."/>
            <person name="Yao N."/>
            <person name="Dean R.A."/>
            <person name="Zhao W."/>
            <person name="Shen M."/>
            <person name="Zhang H."/>
            <person name="Li C."/>
            <person name="Liu L."/>
            <person name="Cao L."/>
            <person name="Xu X."/>
            <person name="Xing Y."/>
            <person name="Hsiang T."/>
            <person name="Zhang Z."/>
            <person name="Xu J.R."/>
            <person name="Peng Y.L."/>
        </authorList>
    </citation>
    <scope>NUCLEOTIDE SEQUENCE</scope>
    <source>
        <strain evidence="3">Y34</strain>
    </source>
</reference>
<protein>
    <submittedName>
        <fullName evidence="3">Uncharacterized protein</fullName>
    </submittedName>
</protein>
<evidence type="ECO:0000313" key="3">
    <source>
        <dbReference type="EMBL" id="ELQ33376.1"/>
    </source>
</evidence>
<dbReference type="AlphaFoldDB" id="A0AA97PG58"/>
<keyword evidence="2" id="KW-1133">Transmembrane helix</keyword>
<keyword evidence="2" id="KW-0472">Membrane</keyword>
<evidence type="ECO:0000256" key="2">
    <source>
        <dbReference type="SAM" id="Phobius"/>
    </source>
</evidence>
<feature type="compositionally biased region" description="Polar residues" evidence="1">
    <location>
        <begin position="633"/>
        <end position="647"/>
    </location>
</feature>
<dbReference type="Proteomes" id="UP000011086">
    <property type="component" value="Unassembled WGS sequence"/>
</dbReference>
<organism evidence="3">
    <name type="scientific">Pyricularia oryzae (strain Y34)</name>
    <name type="common">Rice blast fungus</name>
    <name type="synonym">Magnaporthe oryzae</name>
    <dbReference type="NCBI Taxonomy" id="1143189"/>
    <lineage>
        <taxon>Eukaryota</taxon>
        <taxon>Fungi</taxon>
        <taxon>Dikarya</taxon>
        <taxon>Ascomycota</taxon>
        <taxon>Pezizomycotina</taxon>
        <taxon>Sordariomycetes</taxon>
        <taxon>Sordariomycetidae</taxon>
        <taxon>Magnaporthales</taxon>
        <taxon>Pyriculariaceae</taxon>
        <taxon>Pyricularia</taxon>
    </lineage>
</organism>
<gene>
    <name evidence="3" type="ORF">OOU_Y34scaffold00964g5</name>
</gene>
<evidence type="ECO:0000256" key="1">
    <source>
        <dbReference type="SAM" id="MobiDB-lite"/>
    </source>
</evidence>